<gene>
    <name evidence="9" type="ORF">SLS62_009554</name>
</gene>
<dbReference type="Proteomes" id="UP001320420">
    <property type="component" value="Unassembled WGS sequence"/>
</dbReference>
<feature type="transmembrane region" description="Helical" evidence="7">
    <location>
        <begin position="410"/>
        <end position="435"/>
    </location>
</feature>
<evidence type="ECO:0000256" key="3">
    <source>
        <dbReference type="ARBA" id="ARBA00022692"/>
    </source>
</evidence>
<feature type="transmembrane region" description="Helical" evidence="7">
    <location>
        <begin position="343"/>
        <end position="366"/>
    </location>
</feature>
<dbReference type="PIRSF" id="PIRSF002450">
    <property type="entry name" value="K+_transpter_TRK"/>
    <property type="match status" value="1"/>
</dbReference>
<dbReference type="GO" id="GO:0030007">
    <property type="term" value="P:intracellular potassium ion homeostasis"/>
    <property type="evidence" value="ECO:0007669"/>
    <property type="project" value="UniProtKB-UniRule"/>
</dbReference>
<evidence type="ECO:0000256" key="1">
    <source>
        <dbReference type="ARBA" id="ARBA00004141"/>
    </source>
</evidence>
<comment type="subcellular location">
    <subcellularLocation>
        <location evidence="1">Membrane</location>
        <topology evidence="1">Multi-pass membrane protein</topology>
    </subcellularLocation>
</comment>
<keyword evidence="7" id="KW-0633">Potassium transport</keyword>
<keyword evidence="5 7" id="KW-0406">Ion transport</keyword>
<feature type="compositionally biased region" description="Polar residues" evidence="8">
    <location>
        <begin position="153"/>
        <end position="164"/>
    </location>
</feature>
<evidence type="ECO:0000256" key="7">
    <source>
        <dbReference type="PIRNR" id="PIRNR002450"/>
    </source>
</evidence>
<feature type="region of interest" description="Disordered" evidence="8">
    <location>
        <begin position="252"/>
        <end position="288"/>
    </location>
</feature>
<feature type="transmembrane region" description="Helical" evidence="7">
    <location>
        <begin position="29"/>
        <end position="50"/>
    </location>
</feature>
<evidence type="ECO:0000313" key="10">
    <source>
        <dbReference type="Proteomes" id="UP001320420"/>
    </source>
</evidence>
<feature type="transmembrane region" description="Helical" evidence="7">
    <location>
        <begin position="93"/>
        <end position="113"/>
    </location>
</feature>
<dbReference type="PANTHER" id="PTHR31064">
    <property type="entry name" value="POTASSIUM TRANSPORT PROTEIN DDB_G0292412-RELATED"/>
    <property type="match status" value="1"/>
</dbReference>
<feature type="region of interest" description="Disordered" evidence="8">
    <location>
        <begin position="145"/>
        <end position="237"/>
    </location>
</feature>
<dbReference type="InterPro" id="IPR003445">
    <property type="entry name" value="Cat_transpt"/>
</dbReference>
<keyword evidence="2 7" id="KW-0813">Transport</keyword>
<feature type="transmembrane region" description="Helical" evidence="7">
    <location>
        <begin position="538"/>
        <end position="558"/>
    </location>
</feature>
<protein>
    <recommendedName>
        <fullName evidence="7">Potassium transport protein</fullName>
    </recommendedName>
</protein>
<feature type="transmembrane region" description="Helical" evidence="7">
    <location>
        <begin position="62"/>
        <end position="81"/>
    </location>
</feature>
<comment type="caution">
    <text evidence="9">The sequence shown here is derived from an EMBL/GenBank/DDBJ whole genome shotgun (WGS) entry which is preliminary data.</text>
</comment>
<feature type="transmembrane region" description="Helical" evidence="7">
    <location>
        <begin position="479"/>
        <end position="496"/>
    </location>
</feature>
<evidence type="ECO:0000256" key="5">
    <source>
        <dbReference type="ARBA" id="ARBA00023065"/>
    </source>
</evidence>
<dbReference type="EMBL" id="JAKJXP020000102">
    <property type="protein sequence ID" value="KAK7746094.1"/>
    <property type="molecule type" value="Genomic_DNA"/>
</dbReference>
<feature type="transmembrane region" description="Helical" evidence="7">
    <location>
        <begin position="666"/>
        <end position="685"/>
    </location>
</feature>
<name>A0AAN9UD66_9PEZI</name>
<accession>A0AAN9UD66</accession>
<dbReference type="AlphaFoldDB" id="A0AAN9UD66"/>
<evidence type="ECO:0000256" key="2">
    <source>
        <dbReference type="ARBA" id="ARBA00022448"/>
    </source>
</evidence>
<organism evidence="9 10">
    <name type="scientific">Diatrype stigma</name>
    <dbReference type="NCBI Taxonomy" id="117547"/>
    <lineage>
        <taxon>Eukaryota</taxon>
        <taxon>Fungi</taxon>
        <taxon>Dikarya</taxon>
        <taxon>Ascomycota</taxon>
        <taxon>Pezizomycotina</taxon>
        <taxon>Sordariomycetes</taxon>
        <taxon>Xylariomycetidae</taxon>
        <taxon>Xylariales</taxon>
        <taxon>Diatrypaceae</taxon>
        <taxon>Diatrype</taxon>
    </lineage>
</organism>
<evidence type="ECO:0000256" key="6">
    <source>
        <dbReference type="ARBA" id="ARBA00023136"/>
    </source>
</evidence>
<comment type="similarity">
    <text evidence="7">Belongs to the TrkH potassium transport family.</text>
</comment>
<dbReference type="InterPro" id="IPR051143">
    <property type="entry name" value="TrkH_K-transport"/>
</dbReference>
<keyword evidence="3 7" id="KW-0812">Transmembrane</keyword>
<feature type="transmembrane region" description="Helical" evidence="7">
    <location>
        <begin position="691"/>
        <end position="713"/>
    </location>
</feature>
<dbReference type="GO" id="GO:0005886">
    <property type="term" value="C:plasma membrane"/>
    <property type="evidence" value="ECO:0007669"/>
    <property type="project" value="InterPro"/>
</dbReference>
<dbReference type="InterPro" id="IPR015958">
    <property type="entry name" value="Trk1_fungi"/>
</dbReference>
<keyword evidence="7" id="KW-0630">Potassium</keyword>
<sequence length="806" mass="87951">MAHQDVLFHEKHRFSSGWFSKIRPFLPPLNFITIHYAYFIVVPLVASLVFWGSSNPKFSISYVDSLFLVVSAMTEAGLNTVNLSQMTTWQQVMLWLLIIAGSSIWVSIWTILVRKHAFERRFREIVKRENERRLESRGSHQHLPLSDRFRSLGKSQSRPITSGYASVPEPGSGPGPVTHDAAGAVLPISNPVDGRPIGSKVPPSTNNAAPVSGDDDEERRRALASPHSPKSAPTARADHVVFAEDPRVNAMSTSVVASESGAPVRRQAPSSGTNPQPDELKGGAAAAVVPNSSALRRDSVVSGSDDIKRVRRGRGSAPFRDLTSEERESLGGTEYRALKLLSVLVPGYWFLWQFAGSVALGAWIALHQPGPARANAIAPWWNGVFNGVSAFNNSGMTVLDANMVPYGSSYFVLVVMGLMILAGNTAYPIFLRLVVWSGLRGLRAATYPDQLAEWKATLEYILKYPRRVYTNLFPSRQTWWLLFMLFVLNGTDWIAYEVLNFGNTALEATPAGTRVIDGLFQALAVRSGGFYVVPIPTLYIGLQVLYVIMMYISVYPVVITMRHSNVYEERSLGIYEDDNDECGGGGGYGEPSTSTSNNPLARHVSNRSTASRRQAVGSVLRRTLTTAWNGVGAVPSSAGGVPAPLLDESRFDFVSHQVRSQLSHDLWWLVLAVLVIVIIETRHFLEDPVHWSVFNVVFEVVSAYGCVGITVGVPYDAFSFSGGWYPGSKLVLCLVMLRGRHRGLPVALDRAVRLPGDDGDFVSGGGGGGGIDDEEAGVRHRQVRRSVSVVGSVRRHSTGGGGGAYV</sequence>
<keyword evidence="4 7" id="KW-1133">Transmembrane helix</keyword>
<dbReference type="GO" id="GO:1990573">
    <property type="term" value="P:potassium ion import across plasma membrane"/>
    <property type="evidence" value="ECO:0007669"/>
    <property type="project" value="TreeGrafter"/>
</dbReference>
<dbReference type="PANTHER" id="PTHR31064:SF37">
    <property type="entry name" value="TRANSPORTER, PUTATIVE (EUROFUNG)-RELATED"/>
    <property type="match status" value="1"/>
</dbReference>
<feature type="region of interest" description="Disordered" evidence="8">
    <location>
        <begin position="583"/>
        <end position="604"/>
    </location>
</feature>
<keyword evidence="10" id="KW-1185">Reference proteome</keyword>
<keyword evidence="6 7" id="KW-0472">Membrane</keyword>
<dbReference type="Pfam" id="PF02386">
    <property type="entry name" value="TrkH"/>
    <property type="match status" value="1"/>
</dbReference>
<reference evidence="9 10" key="1">
    <citation type="submission" date="2024-02" db="EMBL/GenBank/DDBJ databases">
        <title>De novo assembly and annotation of 12 fungi associated with fruit tree decline syndrome in Ontario, Canada.</title>
        <authorList>
            <person name="Sulman M."/>
            <person name="Ellouze W."/>
            <person name="Ilyukhin E."/>
        </authorList>
    </citation>
    <scope>NUCLEOTIDE SEQUENCE [LARGE SCALE GENOMIC DNA]</scope>
    <source>
        <strain evidence="9 10">M11/M66-122</strain>
    </source>
</reference>
<proteinExistence type="inferred from homology"/>
<evidence type="ECO:0000313" key="9">
    <source>
        <dbReference type="EMBL" id="KAK7746094.1"/>
    </source>
</evidence>
<evidence type="ECO:0000256" key="4">
    <source>
        <dbReference type="ARBA" id="ARBA00022989"/>
    </source>
</evidence>
<evidence type="ECO:0000256" key="8">
    <source>
        <dbReference type="SAM" id="MobiDB-lite"/>
    </source>
</evidence>
<dbReference type="GO" id="GO:0140107">
    <property type="term" value="F:high-affinity potassium ion transmembrane transporter activity"/>
    <property type="evidence" value="ECO:0007669"/>
    <property type="project" value="TreeGrafter"/>
</dbReference>